<dbReference type="AlphaFoldDB" id="A0A7J0DZ88"/>
<evidence type="ECO:0000259" key="1">
    <source>
        <dbReference type="Pfam" id="PF23221"/>
    </source>
</evidence>
<dbReference type="EMBL" id="BJWL01000454">
    <property type="protein sequence ID" value="GFS45809.1"/>
    <property type="molecule type" value="Genomic_DNA"/>
</dbReference>
<dbReference type="Proteomes" id="UP000585474">
    <property type="component" value="Unassembled WGS sequence"/>
</dbReference>
<protein>
    <submittedName>
        <fullName evidence="2">ARM repeat superfamily protein</fullName>
    </submittedName>
</protein>
<sequence length="226" mass="24243">MASSSSGNAISAPDAVRVLVSSLADESTMVREASMASLKDIGLLNPLLVLDCCSTVSRGGRRRFGNMAGVFHVMAIAISALDKREADPPDMAKLAKIATAEMISSKMVDSTGRLDSVLEPVIRHHLHHSHPHPQKIMPELNADWQRAASGVLVAIGSQLPDLMMEELFPHLSGQNSALPAMVQVLADFASTDALQFTPRIKGVLSRVLPILGNVRDIHRPIFANDG</sequence>
<organism evidence="2 3">
    <name type="scientific">Actinidia rufa</name>
    <dbReference type="NCBI Taxonomy" id="165716"/>
    <lineage>
        <taxon>Eukaryota</taxon>
        <taxon>Viridiplantae</taxon>
        <taxon>Streptophyta</taxon>
        <taxon>Embryophyta</taxon>
        <taxon>Tracheophyta</taxon>
        <taxon>Spermatophyta</taxon>
        <taxon>Magnoliopsida</taxon>
        <taxon>eudicotyledons</taxon>
        <taxon>Gunneridae</taxon>
        <taxon>Pentapetalae</taxon>
        <taxon>asterids</taxon>
        <taxon>Ericales</taxon>
        <taxon>Actinidiaceae</taxon>
        <taxon>Actinidia</taxon>
    </lineage>
</organism>
<name>A0A7J0DZ88_9ERIC</name>
<dbReference type="Pfam" id="PF23221">
    <property type="entry name" value="HEAT_MROH2B_1st"/>
    <property type="match status" value="1"/>
</dbReference>
<comment type="caution">
    <text evidence="2">The sequence shown here is derived from an EMBL/GenBank/DDBJ whole genome shotgun (WGS) entry which is preliminary data.</text>
</comment>
<evidence type="ECO:0000313" key="2">
    <source>
        <dbReference type="EMBL" id="GFS45809.1"/>
    </source>
</evidence>
<proteinExistence type="predicted"/>
<dbReference type="InterPro" id="IPR016024">
    <property type="entry name" value="ARM-type_fold"/>
</dbReference>
<dbReference type="GO" id="GO:0005737">
    <property type="term" value="C:cytoplasm"/>
    <property type="evidence" value="ECO:0007669"/>
    <property type="project" value="TreeGrafter"/>
</dbReference>
<keyword evidence="3" id="KW-1185">Reference proteome</keyword>
<evidence type="ECO:0000313" key="3">
    <source>
        <dbReference type="Proteomes" id="UP000585474"/>
    </source>
</evidence>
<feature type="domain" description="MROH2B-like N-terminal HEAT-repeats" evidence="1">
    <location>
        <begin position="139"/>
        <end position="216"/>
    </location>
</feature>
<reference evidence="3" key="1">
    <citation type="submission" date="2019-07" db="EMBL/GenBank/DDBJ databases">
        <title>De Novo Assembly of kiwifruit Actinidia rufa.</title>
        <authorList>
            <person name="Sugita-Konishi S."/>
            <person name="Sato K."/>
            <person name="Mori E."/>
            <person name="Abe Y."/>
            <person name="Kisaki G."/>
            <person name="Hamano K."/>
            <person name="Suezawa K."/>
            <person name="Otani M."/>
            <person name="Fukuda T."/>
            <person name="Manabe T."/>
            <person name="Gomi K."/>
            <person name="Tabuchi M."/>
            <person name="Akimitsu K."/>
            <person name="Kataoka I."/>
        </authorList>
    </citation>
    <scope>NUCLEOTIDE SEQUENCE [LARGE SCALE GENOMIC DNA]</scope>
    <source>
        <strain evidence="3">cv. Fuchu</strain>
    </source>
</reference>
<dbReference type="OrthoDB" id="1691222at2759"/>
<dbReference type="SUPFAM" id="SSF48371">
    <property type="entry name" value="ARM repeat"/>
    <property type="match status" value="1"/>
</dbReference>
<dbReference type="PANTHER" id="PTHR23120">
    <property type="entry name" value="MAESTRO-RELATED HEAT DOMAIN-CONTAINING"/>
    <property type="match status" value="1"/>
</dbReference>
<accession>A0A7J0DZ88</accession>
<dbReference type="InterPro" id="IPR045206">
    <property type="entry name" value="Maestro_heat-like_prot"/>
</dbReference>
<dbReference type="InterPro" id="IPR056282">
    <property type="entry name" value="MROH2B-like_N_HEAT"/>
</dbReference>
<gene>
    <name evidence="2" type="ORF">Acr_00g0098390</name>
</gene>
<dbReference type="PANTHER" id="PTHR23120:SF0">
    <property type="entry name" value="MAESTRO HEAT-LIKE REPEAT FAMILY MEMBER 1"/>
    <property type="match status" value="1"/>
</dbReference>